<organism evidence="1 2">
    <name type="scientific">Paraburkholderia denitrificans</name>
    <dbReference type="NCBI Taxonomy" id="694025"/>
    <lineage>
        <taxon>Bacteria</taxon>
        <taxon>Pseudomonadati</taxon>
        <taxon>Pseudomonadota</taxon>
        <taxon>Betaproteobacteria</taxon>
        <taxon>Burkholderiales</taxon>
        <taxon>Burkholderiaceae</taxon>
        <taxon>Paraburkholderia</taxon>
    </lineage>
</organism>
<name>A0ABW0J351_9BURK</name>
<evidence type="ECO:0000313" key="2">
    <source>
        <dbReference type="Proteomes" id="UP001596103"/>
    </source>
</evidence>
<comment type="caution">
    <text evidence="1">The sequence shown here is derived from an EMBL/GenBank/DDBJ whole genome shotgun (WGS) entry which is preliminary data.</text>
</comment>
<dbReference type="RefSeq" id="WP_377708882.1">
    <property type="nucleotide sequence ID" value="NZ_JBHSMP010000004.1"/>
</dbReference>
<protein>
    <recommendedName>
        <fullName evidence="3">GntR family transcriptional regulator</fullName>
    </recommendedName>
</protein>
<evidence type="ECO:0000313" key="1">
    <source>
        <dbReference type="EMBL" id="MFC5427459.1"/>
    </source>
</evidence>
<sequence>MSNNAPPSRYVERPTAAMRKIVLEKMSATILQAHFHPGERRVGRSLCEILGLRRILVREIQRSFEAQDRQMVSALTIASDHRGRQTVNEMFPIRSAVLADSTSCVHRAVVENSDRVTEIVRELFAERREVAL</sequence>
<dbReference type="EMBL" id="JBHSMP010000004">
    <property type="protein sequence ID" value="MFC5427459.1"/>
    <property type="molecule type" value="Genomic_DNA"/>
</dbReference>
<keyword evidence="2" id="KW-1185">Reference proteome</keyword>
<gene>
    <name evidence="1" type="ORF">ACFPTO_01320</name>
</gene>
<reference evidence="2" key="1">
    <citation type="journal article" date="2019" name="Int. J. Syst. Evol. Microbiol.">
        <title>The Global Catalogue of Microorganisms (GCM) 10K type strain sequencing project: providing services to taxonomists for standard genome sequencing and annotation.</title>
        <authorList>
            <consortium name="The Broad Institute Genomics Platform"/>
            <consortium name="The Broad Institute Genome Sequencing Center for Infectious Disease"/>
            <person name="Wu L."/>
            <person name="Ma J."/>
        </authorList>
    </citation>
    <scope>NUCLEOTIDE SEQUENCE [LARGE SCALE GENOMIC DNA]</scope>
    <source>
        <strain evidence="2">CCUG 56042</strain>
    </source>
</reference>
<evidence type="ECO:0008006" key="3">
    <source>
        <dbReference type="Google" id="ProtNLM"/>
    </source>
</evidence>
<accession>A0ABW0J351</accession>
<proteinExistence type="predicted"/>
<dbReference type="Proteomes" id="UP001596103">
    <property type="component" value="Unassembled WGS sequence"/>
</dbReference>